<feature type="region of interest" description="Disordered" evidence="1">
    <location>
        <begin position="182"/>
        <end position="214"/>
    </location>
</feature>
<dbReference type="Proteomes" id="UP000305948">
    <property type="component" value="Unassembled WGS sequence"/>
</dbReference>
<dbReference type="AlphaFoldDB" id="A0A5C3NH92"/>
<dbReference type="OrthoDB" id="2369050at2759"/>
<feature type="compositionally biased region" description="Low complexity" evidence="1">
    <location>
        <begin position="184"/>
        <end position="206"/>
    </location>
</feature>
<accession>A0A5C3NH92</accession>
<dbReference type="STRING" id="5364.A0A5C3NH92"/>
<evidence type="ECO:0000313" key="3">
    <source>
        <dbReference type="Proteomes" id="UP000305948"/>
    </source>
</evidence>
<evidence type="ECO:0000256" key="1">
    <source>
        <dbReference type="SAM" id="MobiDB-lite"/>
    </source>
</evidence>
<evidence type="ECO:0000313" key="2">
    <source>
        <dbReference type="EMBL" id="TFK52921.1"/>
    </source>
</evidence>
<protein>
    <submittedName>
        <fullName evidence="2">Uncharacterized protein</fullName>
    </submittedName>
</protein>
<dbReference type="EMBL" id="ML213508">
    <property type="protein sequence ID" value="TFK52921.1"/>
    <property type="molecule type" value="Genomic_DNA"/>
</dbReference>
<keyword evidence="3" id="KW-1185">Reference proteome</keyword>
<proteinExistence type="predicted"/>
<organism evidence="2 3">
    <name type="scientific">Heliocybe sulcata</name>
    <dbReference type="NCBI Taxonomy" id="5364"/>
    <lineage>
        <taxon>Eukaryota</taxon>
        <taxon>Fungi</taxon>
        <taxon>Dikarya</taxon>
        <taxon>Basidiomycota</taxon>
        <taxon>Agaricomycotina</taxon>
        <taxon>Agaricomycetes</taxon>
        <taxon>Gloeophyllales</taxon>
        <taxon>Gloeophyllaceae</taxon>
        <taxon>Heliocybe</taxon>
    </lineage>
</organism>
<name>A0A5C3NH92_9AGAM</name>
<sequence length="542" mass="60568">MAPNTVLKLATASVEQASSKSPPLLLPGDLTPAVLHDWRESCKAFCYNQKDLKPEDYVKRVAYGMRDPRLRNWYRARREAINAMSLEDYIKEMSARFLRPGWEDDHHNTLLLVTQGEHSFWDWANHIQSENTTLIDTPHHLSDADLRKHLNTHMHPETKFLCKDEKANEIVKFEDWLERKNKFPTRSNPSATPSSTSSSTARSATTLPKRAPLPKLTDDEKALLNKYHGCYKCRRFNVTHTSTSCPNGFPGAETYKMLTEADATKAPRTQAANSRPSQPVAAIIEEDSEDIVAAIVMPSAIVDDDEEDTDECVPISLPLLQFDCTIDGPSVDAPVPIVAMLDHGSGMTLISHALTQRLGLRRFRAPQSSISLSESVKISVSSLDNRWHSRVVKAIVTPGLCCDLLCGLTFQSWNHLVVNAESRSAIDQSCGYDLLQPSSPPETTTTRLRTASERKEQSLALHHETLAELGARLEPVRASVNATAERVKPFDVVAAARNRIESLTIQQQLSSLDADYKSRFADLFPDDIPHVSCLPTDIYHRI</sequence>
<gene>
    <name evidence="2" type="ORF">OE88DRAFT_1643658</name>
</gene>
<dbReference type="CDD" id="cd00303">
    <property type="entry name" value="retropepsin_like"/>
    <property type="match status" value="1"/>
</dbReference>
<reference evidence="2 3" key="1">
    <citation type="journal article" date="2019" name="Nat. Ecol. Evol.">
        <title>Megaphylogeny resolves global patterns of mushroom evolution.</title>
        <authorList>
            <person name="Varga T."/>
            <person name="Krizsan K."/>
            <person name="Foldi C."/>
            <person name="Dima B."/>
            <person name="Sanchez-Garcia M."/>
            <person name="Sanchez-Ramirez S."/>
            <person name="Szollosi G.J."/>
            <person name="Szarkandi J.G."/>
            <person name="Papp V."/>
            <person name="Albert L."/>
            <person name="Andreopoulos W."/>
            <person name="Angelini C."/>
            <person name="Antonin V."/>
            <person name="Barry K.W."/>
            <person name="Bougher N.L."/>
            <person name="Buchanan P."/>
            <person name="Buyck B."/>
            <person name="Bense V."/>
            <person name="Catcheside P."/>
            <person name="Chovatia M."/>
            <person name="Cooper J."/>
            <person name="Damon W."/>
            <person name="Desjardin D."/>
            <person name="Finy P."/>
            <person name="Geml J."/>
            <person name="Haridas S."/>
            <person name="Hughes K."/>
            <person name="Justo A."/>
            <person name="Karasinski D."/>
            <person name="Kautmanova I."/>
            <person name="Kiss B."/>
            <person name="Kocsube S."/>
            <person name="Kotiranta H."/>
            <person name="LaButti K.M."/>
            <person name="Lechner B.E."/>
            <person name="Liimatainen K."/>
            <person name="Lipzen A."/>
            <person name="Lukacs Z."/>
            <person name="Mihaltcheva S."/>
            <person name="Morgado L.N."/>
            <person name="Niskanen T."/>
            <person name="Noordeloos M.E."/>
            <person name="Ohm R.A."/>
            <person name="Ortiz-Santana B."/>
            <person name="Ovrebo C."/>
            <person name="Racz N."/>
            <person name="Riley R."/>
            <person name="Savchenko A."/>
            <person name="Shiryaev A."/>
            <person name="Soop K."/>
            <person name="Spirin V."/>
            <person name="Szebenyi C."/>
            <person name="Tomsovsky M."/>
            <person name="Tulloss R.E."/>
            <person name="Uehling J."/>
            <person name="Grigoriev I.V."/>
            <person name="Vagvolgyi C."/>
            <person name="Papp T."/>
            <person name="Martin F.M."/>
            <person name="Miettinen O."/>
            <person name="Hibbett D.S."/>
            <person name="Nagy L.G."/>
        </authorList>
    </citation>
    <scope>NUCLEOTIDE SEQUENCE [LARGE SCALE GENOMIC DNA]</scope>
    <source>
        <strain evidence="2 3">OMC1185</strain>
    </source>
</reference>